<gene>
    <name evidence="4" type="ORF">SAMN05216552_104160</name>
</gene>
<evidence type="ECO:0000313" key="5">
    <source>
        <dbReference type="Proteomes" id="UP000199391"/>
    </source>
</evidence>
<dbReference type="RefSeq" id="WP_093559841.1">
    <property type="nucleotide sequence ID" value="NZ_FPBO01000041.1"/>
</dbReference>
<organism evidence="4 5">
    <name type="scientific">Pseudoduganella namucuonensis</name>
    <dbReference type="NCBI Taxonomy" id="1035707"/>
    <lineage>
        <taxon>Bacteria</taxon>
        <taxon>Pseudomonadati</taxon>
        <taxon>Pseudomonadota</taxon>
        <taxon>Betaproteobacteria</taxon>
        <taxon>Burkholderiales</taxon>
        <taxon>Oxalobacteraceae</taxon>
        <taxon>Telluria group</taxon>
        <taxon>Pseudoduganella</taxon>
    </lineage>
</organism>
<dbReference type="PANTHER" id="PTHR43048:SF6">
    <property type="entry name" value="BLR8189 PROTEIN"/>
    <property type="match status" value="1"/>
</dbReference>
<evidence type="ECO:0000256" key="1">
    <source>
        <dbReference type="ARBA" id="ARBA00022723"/>
    </source>
</evidence>
<keyword evidence="4" id="KW-0560">Oxidoreductase</keyword>
<dbReference type="OrthoDB" id="2613830at2"/>
<feature type="chain" id="PRO_5011544871" evidence="2">
    <location>
        <begin position="26"/>
        <end position="200"/>
    </location>
</feature>
<dbReference type="STRING" id="1035707.SAMN05216552_104160"/>
<dbReference type="GO" id="GO:0004493">
    <property type="term" value="F:methylmalonyl-CoA epimerase activity"/>
    <property type="evidence" value="ECO:0007669"/>
    <property type="project" value="TreeGrafter"/>
</dbReference>
<accession>A0A1I7LX46</accession>
<dbReference type="GO" id="GO:0051213">
    <property type="term" value="F:dioxygenase activity"/>
    <property type="evidence" value="ECO:0007669"/>
    <property type="project" value="UniProtKB-KW"/>
</dbReference>
<dbReference type="GO" id="GO:0046872">
    <property type="term" value="F:metal ion binding"/>
    <property type="evidence" value="ECO:0007669"/>
    <property type="project" value="UniProtKB-KW"/>
</dbReference>
<dbReference type="InterPro" id="IPR051785">
    <property type="entry name" value="MMCE/EMCE_epimerase"/>
</dbReference>
<protein>
    <submittedName>
        <fullName evidence="4">Catechol 2,3-dioxygenase</fullName>
    </submittedName>
</protein>
<keyword evidence="5" id="KW-1185">Reference proteome</keyword>
<name>A0A1I7LX46_9BURK</name>
<keyword evidence="1" id="KW-0479">Metal-binding</keyword>
<dbReference type="PROSITE" id="PS51819">
    <property type="entry name" value="VOC"/>
    <property type="match status" value="1"/>
</dbReference>
<dbReference type="SUPFAM" id="SSF54593">
    <property type="entry name" value="Glyoxalase/Bleomycin resistance protein/Dihydroxybiphenyl dioxygenase"/>
    <property type="match status" value="1"/>
</dbReference>
<sequence length="200" mass="21992">MKYNNILASALLALPAMLLPPGAQAGSLPGMRGSDHLGMTVPNMAEAVDFFVKVIGCEASFDLGAFKFDDDWMQVHLNVDPRAEIKRFRMVRCGYGTNLEIFEYAAPKQAPRPPRNSDVGGHHLAFYVDDMDKAVAYLKASGVKVLGDPSTFKEGPAAGLTWVYFLAPWGMQLELVSYPKGRAYEKGAKRLLWDPRAPAK</sequence>
<keyword evidence="2" id="KW-0732">Signal</keyword>
<proteinExistence type="predicted"/>
<dbReference type="Gene3D" id="3.10.180.10">
    <property type="entry name" value="2,3-Dihydroxybiphenyl 1,2-Dioxygenase, domain 1"/>
    <property type="match status" value="1"/>
</dbReference>
<dbReference type="EMBL" id="FPBO01000041">
    <property type="protein sequence ID" value="SFV14248.1"/>
    <property type="molecule type" value="Genomic_DNA"/>
</dbReference>
<dbReference type="GO" id="GO:0046491">
    <property type="term" value="P:L-methylmalonyl-CoA metabolic process"/>
    <property type="evidence" value="ECO:0007669"/>
    <property type="project" value="TreeGrafter"/>
</dbReference>
<dbReference type="AlphaFoldDB" id="A0A1I7LX46"/>
<dbReference type="Pfam" id="PF13669">
    <property type="entry name" value="Glyoxalase_4"/>
    <property type="match status" value="1"/>
</dbReference>
<dbReference type="PANTHER" id="PTHR43048">
    <property type="entry name" value="METHYLMALONYL-COA EPIMERASE"/>
    <property type="match status" value="1"/>
</dbReference>
<feature type="domain" description="VOC" evidence="3">
    <location>
        <begin position="33"/>
        <end position="178"/>
    </location>
</feature>
<dbReference type="InterPro" id="IPR037523">
    <property type="entry name" value="VOC_core"/>
</dbReference>
<keyword evidence="4" id="KW-0223">Dioxygenase</keyword>
<evidence type="ECO:0000259" key="3">
    <source>
        <dbReference type="PROSITE" id="PS51819"/>
    </source>
</evidence>
<dbReference type="Proteomes" id="UP000199391">
    <property type="component" value="Unassembled WGS sequence"/>
</dbReference>
<feature type="signal peptide" evidence="2">
    <location>
        <begin position="1"/>
        <end position="25"/>
    </location>
</feature>
<evidence type="ECO:0000313" key="4">
    <source>
        <dbReference type="EMBL" id="SFV14248.1"/>
    </source>
</evidence>
<dbReference type="InterPro" id="IPR029068">
    <property type="entry name" value="Glyas_Bleomycin-R_OHBP_Dase"/>
</dbReference>
<evidence type="ECO:0000256" key="2">
    <source>
        <dbReference type="SAM" id="SignalP"/>
    </source>
</evidence>
<reference evidence="5" key="1">
    <citation type="submission" date="2016-10" db="EMBL/GenBank/DDBJ databases">
        <authorList>
            <person name="Varghese N."/>
            <person name="Submissions S."/>
        </authorList>
    </citation>
    <scope>NUCLEOTIDE SEQUENCE [LARGE SCALE GENOMIC DNA]</scope>
    <source>
        <strain evidence="5">CGMCC 1.11014</strain>
    </source>
</reference>